<organism evidence="2 3">
    <name type="scientific">Ascobolus immersus RN42</name>
    <dbReference type="NCBI Taxonomy" id="1160509"/>
    <lineage>
        <taxon>Eukaryota</taxon>
        <taxon>Fungi</taxon>
        <taxon>Dikarya</taxon>
        <taxon>Ascomycota</taxon>
        <taxon>Pezizomycotina</taxon>
        <taxon>Pezizomycetes</taxon>
        <taxon>Pezizales</taxon>
        <taxon>Ascobolaceae</taxon>
        <taxon>Ascobolus</taxon>
    </lineage>
</organism>
<protein>
    <submittedName>
        <fullName evidence="2">Uncharacterized protein</fullName>
    </submittedName>
</protein>
<accession>A0A3N4IQD0</accession>
<feature type="region of interest" description="Disordered" evidence="1">
    <location>
        <begin position="78"/>
        <end position="97"/>
    </location>
</feature>
<proteinExistence type="predicted"/>
<evidence type="ECO:0000256" key="1">
    <source>
        <dbReference type="SAM" id="MobiDB-lite"/>
    </source>
</evidence>
<reference evidence="2 3" key="1">
    <citation type="journal article" date="2018" name="Nat. Ecol. Evol.">
        <title>Pezizomycetes genomes reveal the molecular basis of ectomycorrhizal truffle lifestyle.</title>
        <authorList>
            <person name="Murat C."/>
            <person name="Payen T."/>
            <person name="Noel B."/>
            <person name="Kuo A."/>
            <person name="Morin E."/>
            <person name="Chen J."/>
            <person name="Kohler A."/>
            <person name="Krizsan K."/>
            <person name="Balestrini R."/>
            <person name="Da Silva C."/>
            <person name="Montanini B."/>
            <person name="Hainaut M."/>
            <person name="Levati E."/>
            <person name="Barry K.W."/>
            <person name="Belfiori B."/>
            <person name="Cichocki N."/>
            <person name="Clum A."/>
            <person name="Dockter R.B."/>
            <person name="Fauchery L."/>
            <person name="Guy J."/>
            <person name="Iotti M."/>
            <person name="Le Tacon F."/>
            <person name="Lindquist E.A."/>
            <person name="Lipzen A."/>
            <person name="Malagnac F."/>
            <person name="Mello A."/>
            <person name="Molinier V."/>
            <person name="Miyauchi S."/>
            <person name="Poulain J."/>
            <person name="Riccioni C."/>
            <person name="Rubini A."/>
            <person name="Sitrit Y."/>
            <person name="Splivallo R."/>
            <person name="Traeger S."/>
            <person name="Wang M."/>
            <person name="Zifcakova L."/>
            <person name="Wipf D."/>
            <person name="Zambonelli A."/>
            <person name="Paolocci F."/>
            <person name="Nowrousian M."/>
            <person name="Ottonello S."/>
            <person name="Baldrian P."/>
            <person name="Spatafora J.W."/>
            <person name="Henrissat B."/>
            <person name="Nagy L.G."/>
            <person name="Aury J.M."/>
            <person name="Wincker P."/>
            <person name="Grigoriev I.V."/>
            <person name="Bonfante P."/>
            <person name="Martin F.M."/>
        </authorList>
    </citation>
    <scope>NUCLEOTIDE SEQUENCE [LARGE SCALE GENOMIC DNA]</scope>
    <source>
        <strain evidence="2 3">RN42</strain>
    </source>
</reference>
<keyword evidence="3" id="KW-1185">Reference proteome</keyword>
<gene>
    <name evidence="2" type="ORF">BJ508DRAFT_410395</name>
</gene>
<evidence type="ECO:0000313" key="3">
    <source>
        <dbReference type="Proteomes" id="UP000275078"/>
    </source>
</evidence>
<dbReference type="Proteomes" id="UP000275078">
    <property type="component" value="Unassembled WGS sequence"/>
</dbReference>
<name>A0A3N4IQD0_ASCIM</name>
<sequence>MDHLLSHLPTPGPHQVSAALLGRNSDYLYLVILHLKQVAATRPFRRAPAPLERSHPVDLFPTVPEANYRARQVLQSFGVDPDDSYAGKSDDDDSDDEKDDALFISSAFASIGSFVPTERLSIKSRARYGFGAFGCYAGDGSGLLDLLEVDVEGQPLVYVNERSGCLDMMEFAKADENGVRVRVEVKRVRVGEVVRVSAGDGGTKEGLSGISEGGWKQLINGTVMYCGGVAGAGEVGGVKTVVVEMDEKKLKRGIEQVEEVERLVGGGNQRPLGSQGRLRTC</sequence>
<dbReference type="AlphaFoldDB" id="A0A3N4IQD0"/>
<evidence type="ECO:0000313" key="2">
    <source>
        <dbReference type="EMBL" id="RPA87637.1"/>
    </source>
</evidence>
<dbReference type="EMBL" id="ML119646">
    <property type="protein sequence ID" value="RPA87637.1"/>
    <property type="molecule type" value="Genomic_DNA"/>
</dbReference>